<evidence type="ECO:0000256" key="5">
    <source>
        <dbReference type="ARBA" id="ARBA00023136"/>
    </source>
</evidence>
<gene>
    <name evidence="7" type="ORF">ACFSFY_16595</name>
</gene>
<evidence type="ECO:0000313" key="8">
    <source>
        <dbReference type="Proteomes" id="UP001597218"/>
    </source>
</evidence>
<comment type="similarity">
    <text evidence="2 6">Belongs to the 4-toluene sulfonate uptake permease (TSUP) (TC 2.A.102) family.</text>
</comment>
<proteinExistence type="inferred from homology"/>
<feature type="transmembrane region" description="Helical" evidence="6">
    <location>
        <begin position="135"/>
        <end position="157"/>
    </location>
</feature>
<evidence type="ECO:0000256" key="6">
    <source>
        <dbReference type="RuleBase" id="RU363041"/>
    </source>
</evidence>
<dbReference type="EMBL" id="JBHUGI010000037">
    <property type="protein sequence ID" value="MFD1929660.1"/>
    <property type="molecule type" value="Genomic_DNA"/>
</dbReference>
<evidence type="ECO:0000256" key="1">
    <source>
        <dbReference type="ARBA" id="ARBA00004141"/>
    </source>
</evidence>
<keyword evidence="3 6" id="KW-0812">Transmembrane</keyword>
<feature type="transmembrane region" description="Helical" evidence="6">
    <location>
        <begin position="169"/>
        <end position="187"/>
    </location>
</feature>
<dbReference type="RefSeq" id="WP_381540003.1">
    <property type="nucleotide sequence ID" value="NZ_JBHUGI010000037.1"/>
</dbReference>
<keyword evidence="5 6" id="KW-0472">Membrane</keyword>
<feature type="transmembrane region" description="Helical" evidence="6">
    <location>
        <begin position="6"/>
        <end position="28"/>
    </location>
</feature>
<accession>A0ABW4SJF7</accession>
<sequence>MEYIALYFIGMVAMTLGTLAGGGGLITVPAMLLMGFPIHSVIGAGKISTTVSSFTTFLTVLLKKQITFKESFWIIPASLTGGLAGGFIATRLTESTMYTVAIILLIFAFFTSFFSKADFLGKEDLRPTKVAVPGLVGIGLYDGMFGPGQGTLLLYLFNHLRISYMRAIGFVRLATFSSGFGAAISYIAMGKIIWPIAFALMAGSLSGAQIGVRIAEKLNPKHVKLLLRIVTIGLIIQLIVNSFF</sequence>
<dbReference type="Proteomes" id="UP001597218">
    <property type="component" value="Unassembled WGS sequence"/>
</dbReference>
<evidence type="ECO:0000256" key="2">
    <source>
        <dbReference type="ARBA" id="ARBA00009142"/>
    </source>
</evidence>
<evidence type="ECO:0000313" key="7">
    <source>
        <dbReference type="EMBL" id="MFD1929660.1"/>
    </source>
</evidence>
<feature type="transmembrane region" description="Helical" evidence="6">
    <location>
        <begin position="40"/>
        <end position="60"/>
    </location>
</feature>
<dbReference type="InterPro" id="IPR051598">
    <property type="entry name" value="TSUP/Inactive_protease-like"/>
</dbReference>
<evidence type="ECO:0000256" key="3">
    <source>
        <dbReference type="ARBA" id="ARBA00022692"/>
    </source>
</evidence>
<feature type="transmembrane region" description="Helical" evidence="6">
    <location>
        <begin position="193"/>
        <end position="213"/>
    </location>
</feature>
<dbReference type="PANTHER" id="PTHR43701">
    <property type="entry name" value="MEMBRANE TRANSPORTER PROTEIN MJ0441-RELATED"/>
    <property type="match status" value="1"/>
</dbReference>
<feature type="transmembrane region" description="Helical" evidence="6">
    <location>
        <begin position="72"/>
        <end position="90"/>
    </location>
</feature>
<keyword evidence="6" id="KW-1003">Cell membrane</keyword>
<comment type="caution">
    <text evidence="7">The sequence shown here is derived from an EMBL/GenBank/DDBJ whole genome shotgun (WGS) entry which is preliminary data.</text>
</comment>
<evidence type="ECO:0000256" key="4">
    <source>
        <dbReference type="ARBA" id="ARBA00022989"/>
    </source>
</evidence>
<organism evidence="7 8">
    <name type="scientific">Sporosarcina siberiensis</name>
    <dbReference type="NCBI Taxonomy" id="1365606"/>
    <lineage>
        <taxon>Bacteria</taxon>
        <taxon>Bacillati</taxon>
        <taxon>Bacillota</taxon>
        <taxon>Bacilli</taxon>
        <taxon>Bacillales</taxon>
        <taxon>Caryophanaceae</taxon>
        <taxon>Sporosarcina</taxon>
    </lineage>
</organism>
<keyword evidence="8" id="KW-1185">Reference proteome</keyword>
<name>A0ABW4SJF7_9BACL</name>
<keyword evidence="4 6" id="KW-1133">Transmembrane helix</keyword>
<dbReference type="Pfam" id="PF01925">
    <property type="entry name" value="TauE"/>
    <property type="match status" value="1"/>
</dbReference>
<dbReference type="InterPro" id="IPR002781">
    <property type="entry name" value="TM_pro_TauE-like"/>
</dbReference>
<protein>
    <recommendedName>
        <fullName evidence="6">Probable membrane transporter protein</fullName>
    </recommendedName>
</protein>
<feature type="transmembrane region" description="Helical" evidence="6">
    <location>
        <begin position="97"/>
        <end position="115"/>
    </location>
</feature>
<reference evidence="8" key="1">
    <citation type="journal article" date="2019" name="Int. J. Syst. Evol. Microbiol.">
        <title>The Global Catalogue of Microorganisms (GCM) 10K type strain sequencing project: providing services to taxonomists for standard genome sequencing and annotation.</title>
        <authorList>
            <consortium name="The Broad Institute Genomics Platform"/>
            <consortium name="The Broad Institute Genome Sequencing Center for Infectious Disease"/>
            <person name="Wu L."/>
            <person name="Ma J."/>
        </authorList>
    </citation>
    <scope>NUCLEOTIDE SEQUENCE [LARGE SCALE GENOMIC DNA]</scope>
    <source>
        <strain evidence="8">CGMCC 4.7177</strain>
    </source>
</reference>
<dbReference type="PANTHER" id="PTHR43701:SF2">
    <property type="entry name" value="MEMBRANE TRANSPORTER PROTEIN YJNA-RELATED"/>
    <property type="match status" value="1"/>
</dbReference>
<feature type="transmembrane region" description="Helical" evidence="6">
    <location>
        <begin position="225"/>
        <end position="243"/>
    </location>
</feature>
<comment type="subcellular location">
    <subcellularLocation>
        <location evidence="6">Cell membrane</location>
        <topology evidence="6">Multi-pass membrane protein</topology>
    </subcellularLocation>
    <subcellularLocation>
        <location evidence="1">Membrane</location>
        <topology evidence="1">Multi-pass membrane protein</topology>
    </subcellularLocation>
</comment>